<gene>
    <name evidence="1" type="ORF">MmiEs2_08980</name>
</gene>
<sequence>MTNQESYSAGYKIDELEEFAEKHFKDQYNAALVNIAEYREIVDNQQRILADNLNELHYWEKVACSLELNVSYIPLRFEFRNAMEEDE</sequence>
<accession>A0AA96VAG8</accession>
<evidence type="ECO:0000313" key="1">
    <source>
        <dbReference type="EMBL" id="WNY28695.1"/>
    </source>
</evidence>
<dbReference type="AlphaFoldDB" id="A0AA96VAG8"/>
<dbReference type="RefSeq" id="WP_316558704.1">
    <property type="nucleotide sequence ID" value="NZ_CP131062.1"/>
</dbReference>
<dbReference type="EMBL" id="CP131062">
    <property type="protein sequence ID" value="WNY28695.1"/>
    <property type="molecule type" value="Genomic_DNA"/>
</dbReference>
<reference evidence="1 2" key="1">
    <citation type="submission" date="2023-07" db="EMBL/GenBank/DDBJ databases">
        <title>Closed genome sequence of Methanimicrococcus sp. Es2.</title>
        <authorList>
            <person name="Protasov E."/>
            <person name="Platt K."/>
            <person name="Reeh H."/>
            <person name="Poehlein A."/>
            <person name="Daniel R."/>
            <person name="Brune A."/>
        </authorList>
    </citation>
    <scope>NUCLEOTIDE SEQUENCE [LARGE SCALE GENOMIC DNA]</scope>
    <source>
        <strain evidence="1 2">Es2</strain>
    </source>
</reference>
<dbReference type="GeneID" id="85197365"/>
<name>A0AA96VAG8_9EURY</name>
<keyword evidence="2" id="KW-1185">Reference proteome</keyword>
<dbReference type="KEGG" id="mees:MmiEs2_08980"/>
<proteinExistence type="predicted"/>
<dbReference type="Proteomes" id="UP001302662">
    <property type="component" value="Chromosome"/>
</dbReference>
<organism evidence="1 2">
    <name type="scientific">Methanimicrococcus stummii</name>
    <dbReference type="NCBI Taxonomy" id="3028294"/>
    <lineage>
        <taxon>Archaea</taxon>
        <taxon>Methanobacteriati</taxon>
        <taxon>Methanobacteriota</taxon>
        <taxon>Stenosarchaea group</taxon>
        <taxon>Methanomicrobia</taxon>
        <taxon>Methanosarcinales</taxon>
        <taxon>Methanosarcinaceae</taxon>
        <taxon>Methanimicrococcus</taxon>
    </lineage>
</organism>
<protein>
    <submittedName>
        <fullName evidence="1">Uncharacterized protein</fullName>
    </submittedName>
</protein>
<evidence type="ECO:0000313" key="2">
    <source>
        <dbReference type="Proteomes" id="UP001302662"/>
    </source>
</evidence>